<evidence type="ECO:0000256" key="8">
    <source>
        <dbReference type="ARBA" id="ARBA00023098"/>
    </source>
</evidence>
<evidence type="ECO:0000256" key="13">
    <source>
        <dbReference type="SAM" id="Phobius"/>
    </source>
</evidence>
<evidence type="ECO:0000256" key="5">
    <source>
        <dbReference type="ARBA" id="ARBA00022679"/>
    </source>
</evidence>
<evidence type="ECO:0000256" key="10">
    <source>
        <dbReference type="ARBA" id="ARBA00023209"/>
    </source>
</evidence>
<keyword evidence="16" id="KW-1185">Reference proteome</keyword>
<evidence type="ECO:0000256" key="4">
    <source>
        <dbReference type="ARBA" id="ARBA00022516"/>
    </source>
</evidence>
<feature type="domain" description="Phospholipid/glycerol acyltransferase" evidence="14">
    <location>
        <begin position="120"/>
        <end position="245"/>
    </location>
</feature>
<name>A0AAW1PSF4_9CHLO</name>
<dbReference type="Pfam" id="PF01553">
    <property type="entry name" value="Acyltransferase"/>
    <property type="match status" value="1"/>
</dbReference>
<protein>
    <recommendedName>
        <fullName evidence="14">Phospholipid/glycerol acyltransferase domain-containing protein</fullName>
    </recommendedName>
</protein>
<evidence type="ECO:0000256" key="7">
    <source>
        <dbReference type="ARBA" id="ARBA00022989"/>
    </source>
</evidence>
<proteinExistence type="inferred from homology"/>
<dbReference type="GO" id="GO:0016020">
    <property type="term" value="C:membrane"/>
    <property type="evidence" value="ECO:0007669"/>
    <property type="project" value="UniProtKB-SubCell"/>
</dbReference>
<comment type="similarity">
    <text evidence="3">Belongs to the 1-acyl-sn-glycerol-3-phosphate acyltransferase family.</text>
</comment>
<dbReference type="SUPFAM" id="SSF69593">
    <property type="entry name" value="Glycerol-3-phosphate (1)-acyltransferase"/>
    <property type="match status" value="1"/>
</dbReference>
<keyword evidence="10" id="KW-0594">Phospholipid biosynthesis</keyword>
<evidence type="ECO:0000256" key="12">
    <source>
        <dbReference type="ARBA" id="ARBA00023315"/>
    </source>
</evidence>
<comment type="pathway">
    <text evidence="2">Lipid metabolism.</text>
</comment>
<dbReference type="CDD" id="cd07991">
    <property type="entry name" value="LPLAT_LPCAT1-like"/>
    <property type="match status" value="1"/>
</dbReference>
<keyword evidence="9 13" id="KW-0472">Membrane</keyword>
<dbReference type="GO" id="GO:0008654">
    <property type="term" value="P:phospholipid biosynthetic process"/>
    <property type="evidence" value="ECO:0007669"/>
    <property type="project" value="UniProtKB-KW"/>
</dbReference>
<evidence type="ECO:0000256" key="2">
    <source>
        <dbReference type="ARBA" id="ARBA00005189"/>
    </source>
</evidence>
<evidence type="ECO:0000259" key="14">
    <source>
        <dbReference type="SMART" id="SM00563"/>
    </source>
</evidence>
<accession>A0AAW1PSF4</accession>
<evidence type="ECO:0000256" key="9">
    <source>
        <dbReference type="ARBA" id="ARBA00023136"/>
    </source>
</evidence>
<dbReference type="AlphaFoldDB" id="A0AAW1PSF4"/>
<reference evidence="15 16" key="1">
    <citation type="journal article" date="2024" name="Nat. Commun.">
        <title>Phylogenomics reveals the evolutionary origins of lichenization in chlorophyte algae.</title>
        <authorList>
            <person name="Puginier C."/>
            <person name="Libourel C."/>
            <person name="Otte J."/>
            <person name="Skaloud P."/>
            <person name="Haon M."/>
            <person name="Grisel S."/>
            <person name="Petersen M."/>
            <person name="Berrin J.G."/>
            <person name="Delaux P.M."/>
            <person name="Dal Grande F."/>
            <person name="Keller J."/>
        </authorList>
    </citation>
    <scope>NUCLEOTIDE SEQUENCE [LARGE SCALE GENOMIC DNA]</scope>
    <source>
        <strain evidence="15 16">SAG 2036</strain>
    </source>
</reference>
<dbReference type="GO" id="GO:0005783">
    <property type="term" value="C:endoplasmic reticulum"/>
    <property type="evidence" value="ECO:0007669"/>
    <property type="project" value="TreeGrafter"/>
</dbReference>
<keyword evidence="6 13" id="KW-0812">Transmembrane</keyword>
<sequence>MDLKDPLYYPFERSDQYGTLGRKPQSLVEQVRLVVFGATVVPLKFLGCLICVVLVWALCRLSFLLPAASRRQAVVQGSKRMVRLCLLVLGFTSVKWVKVPDFEYTEGGAQSKHDSHAQPAVILSNHISYVDILVHLEHSFCSFVARSNTQDMPLIGPISRHLQCIMVDRDFKRKKKGAEEEAVHGVSGVVKERMEMVASGKPPKDTGPLLLFPEGTTTNGRCLLNFKTGAFLAGAPVQPVVLKYGRGRVSPAWESIDPFWHVFLMLANTHSVTCWELPVYYPNTDEAKDAKLYAANVRRAMMRFGDFESSDSNLQECRAYISLLEGKPPSVRSKAGQLLLNGAKLPPALAHNYFPKAAGSQANHSVQGTNQKDD</sequence>
<comment type="subcellular location">
    <subcellularLocation>
        <location evidence="1">Membrane</location>
    </subcellularLocation>
</comment>
<keyword evidence="4" id="KW-0444">Lipid biosynthesis</keyword>
<evidence type="ECO:0000313" key="15">
    <source>
        <dbReference type="EMBL" id="KAK9810897.1"/>
    </source>
</evidence>
<dbReference type="Proteomes" id="UP001465755">
    <property type="component" value="Unassembled WGS sequence"/>
</dbReference>
<evidence type="ECO:0000256" key="11">
    <source>
        <dbReference type="ARBA" id="ARBA00023264"/>
    </source>
</evidence>
<comment type="caution">
    <text evidence="15">The sequence shown here is derived from an EMBL/GenBank/DDBJ whole genome shotgun (WGS) entry which is preliminary data.</text>
</comment>
<evidence type="ECO:0000313" key="16">
    <source>
        <dbReference type="Proteomes" id="UP001465755"/>
    </source>
</evidence>
<keyword evidence="12" id="KW-0012">Acyltransferase</keyword>
<gene>
    <name evidence="15" type="ORF">WJX73_006580</name>
</gene>
<dbReference type="PANTHER" id="PTHR23063">
    <property type="entry name" value="PHOSPHOLIPID ACYLTRANSFERASE"/>
    <property type="match status" value="1"/>
</dbReference>
<dbReference type="EMBL" id="JALJOQ010000013">
    <property type="protein sequence ID" value="KAK9810897.1"/>
    <property type="molecule type" value="Genomic_DNA"/>
</dbReference>
<dbReference type="SMART" id="SM00563">
    <property type="entry name" value="PlsC"/>
    <property type="match status" value="1"/>
</dbReference>
<keyword evidence="11" id="KW-1208">Phospholipid metabolism</keyword>
<keyword evidence="7 13" id="KW-1133">Transmembrane helix</keyword>
<dbReference type="GO" id="GO:0071618">
    <property type="term" value="F:lysophosphatidylethanolamine acyltransferase activity"/>
    <property type="evidence" value="ECO:0007669"/>
    <property type="project" value="TreeGrafter"/>
</dbReference>
<feature type="transmembrane region" description="Helical" evidence="13">
    <location>
        <begin position="33"/>
        <end position="59"/>
    </location>
</feature>
<dbReference type="InterPro" id="IPR002123">
    <property type="entry name" value="Plipid/glycerol_acylTrfase"/>
</dbReference>
<dbReference type="GO" id="GO:0008374">
    <property type="term" value="F:O-acyltransferase activity"/>
    <property type="evidence" value="ECO:0007669"/>
    <property type="project" value="InterPro"/>
</dbReference>
<evidence type="ECO:0000256" key="6">
    <source>
        <dbReference type="ARBA" id="ARBA00022692"/>
    </source>
</evidence>
<dbReference type="InterPro" id="IPR045252">
    <property type="entry name" value="LPCAT1-like"/>
</dbReference>
<evidence type="ECO:0000256" key="1">
    <source>
        <dbReference type="ARBA" id="ARBA00004370"/>
    </source>
</evidence>
<keyword evidence="5" id="KW-0808">Transferase</keyword>
<organism evidence="15 16">
    <name type="scientific">Symbiochloris irregularis</name>
    <dbReference type="NCBI Taxonomy" id="706552"/>
    <lineage>
        <taxon>Eukaryota</taxon>
        <taxon>Viridiplantae</taxon>
        <taxon>Chlorophyta</taxon>
        <taxon>core chlorophytes</taxon>
        <taxon>Trebouxiophyceae</taxon>
        <taxon>Trebouxiales</taxon>
        <taxon>Trebouxiaceae</taxon>
        <taxon>Symbiochloris</taxon>
    </lineage>
</organism>
<dbReference type="PANTHER" id="PTHR23063:SF54">
    <property type="entry name" value="LYSOPHOSPHOLIPID ACYLTRANSFERASE LPEAT1"/>
    <property type="match status" value="1"/>
</dbReference>
<keyword evidence="8" id="KW-0443">Lipid metabolism</keyword>
<evidence type="ECO:0000256" key="3">
    <source>
        <dbReference type="ARBA" id="ARBA00008655"/>
    </source>
</evidence>